<feature type="domain" description="YCII-related" evidence="2">
    <location>
        <begin position="8"/>
        <end position="81"/>
    </location>
</feature>
<accession>A0A2N9DV88</accession>
<protein>
    <recommendedName>
        <fullName evidence="2">YCII-related domain-containing protein</fullName>
    </recommendedName>
</protein>
<name>A0A2N9DV88_9LACO</name>
<dbReference type="PANTHER" id="PTHR37828:SF1">
    <property type="entry name" value="YCII-RELATED DOMAIN-CONTAINING PROTEIN"/>
    <property type="match status" value="1"/>
</dbReference>
<dbReference type="AlphaFoldDB" id="A0A2N9DV88"/>
<dbReference type="Pfam" id="PF03795">
    <property type="entry name" value="YCII"/>
    <property type="match status" value="1"/>
</dbReference>
<evidence type="ECO:0000256" key="1">
    <source>
        <dbReference type="ARBA" id="ARBA00007689"/>
    </source>
</evidence>
<evidence type="ECO:0000313" key="3">
    <source>
        <dbReference type="EMBL" id="SPC38400.1"/>
    </source>
</evidence>
<keyword evidence="4" id="KW-1185">Reference proteome</keyword>
<proteinExistence type="inferred from homology"/>
<dbReference type="Gene3D" id="3.30.70.1060">
    <property type="entry name" value="Dimeric alpha+beta barrel"/>
    <property type="match status" value="1"/>
</dbReference>
<comment type="caution">
    <text evidence="3">The sequence shown here is derived from an EMBL/GenBank/DDBJ whole genome shotgun (WGS) entry which is preliminary data.</text>
</comment>
<dbReference type="Proteomes" id="UP000238739">
    <property type="component" value="Unassembled WGS sequence"/>
</dbReference>
<evidence type="ECO:0000259" key="2">
    <source>
        <dbReference type="Pfam" id="PF03795"/>
    </source>
</evidence>
<evidence type="ECO:0000313" key="4">
    <source>
        <dbReference type="Proteomes" id="UP000238739"/>
    </source>
</evidence>
<comment type="similarity">
    <text evidence="1">Belongs to the YciI family.</text>
</comment>
<reference evidence="3" key="1">
    <citation type="submission" date="2018-01" db="EMBL/GenBank/DDBJ databases">
        <authorList>
            <person name="Chaillou S."/>
        </authorList>
    </citation>
    <scope>NUCLEOTIDE SEQUENCE [LARGE SCALE GENOMIC DNA]</scope>
    <source>
        <strain evidence="3">MFPC41A2801</strain>
    </source>
</reference>
<dbReference type="SUPFAM" id="SSF54909">
    <property type="entry name" value="Dimeric alpha+beta barrel"/>
    <property type="match status" value="1"/>
</dbReference>
<sequence>MFIFNLTYQKSLDEVNTALPAHNNYLEKYYKLGNFICSGRKNPRNGGIILAKFDSLEDAQTAIKDDPFYQNDIAAYDITEFCPTKSNNSFKSIL</sequence>
<dbReference type="PANTHER" id="PTHR37828">
    <property type="entry name" value="GSR2449 PROTEIN"/>
    <property type="match status" value="1"/>
</dbReference>
<dbReference type="InterPro" id="IPR011008">
    <property type="entry name" value="Dimeric_a/b-barrel"/>
</dbReference>
<organism evidence="3 4">
    <name type="scientific">Latilactobacillus fuchuensis</name>
    <dbReference type="NCBI Taxonomy" id="164393"/>
    <lineage>
        <taxon>Bacteria</taxon>
        <taxon>Bacillati</taxon>
        <taxon>Bacillota</taxon>
        <taxon>Bacilli</taxon>
        <taxon>Lactobacillales</taxon>
        <taxon>Lactobacillaceae</taxon>
        <taxon>Latilactobacillus</taxon>
    </lineage>
</organism>
<dbReference type="RefSeq" id="WP_106483207.1">
    <property type="nucleotide sequence ID" value="NZ_LT984417.1"/>
</dbReference>
<gene>
    <name evidence="3" type="ORF">LFUMFP_230007</name>
</gene>
<dbReference type="InterPro" id="IPR005545">
    <property type="entry name" value="YCII"/>
</dbReference>
<dbReference type="EMBL" id="OGVC01000016">
    <property type="protein sequence ID" value="SPC38400.1"/>
    <property type="molecule type" value="Genomic_DNA"/>
</dbReference>